<protein>
    <submittedName>
        <fullName evidence="1">ATPase, F0 complex, subunit J</fullName>
    </submittedName>
</protein>
<organism evidence="1 2">
    <name type="scientific">Mycena albidolilacea</name>
    <dbReference type="NCBI Taxonomy" id="1033008"/>
    <lineage>
        <taxon>Eukaryota</taxon>
        <taxon>Fungi</taxon>
        <taxon>Dikarya</taxon>
        <taxon>Basidiomycota</taxon>
        <taxon>Agaricomycotina</taxon>
        <taxon>Agaricomycetes</taxon>
        <taxon>Agaricomycetidae</taxon>
        <taxon>Agaricales</taxon>
        <taxon>Marasmiineae</taxon>
        <taxon>Mycenaceae</taxon>
        <taxon>Mycena</taxon>
    </lineage>
</organism>
<gene>
    <name evidence="1" type="ORF">DFH08DRAFT_954261</name>
</gene>
<dbReference type="GO" id="GO:0046933">
    <property type="term" value="F:proton-transporting ATP synthase activity, rotational mechanism"/>
    <property type="evidence" value="ECO:0007669"/>
    <property type="project" value="TreeGrafter"/>
</dbReference>
<dbReference type="AlphaFoldDB" id="A0AAD7AFM3"/>
<evidence type="ECO:0000313" key="2">
    <source>
        <dbReference type="Proteomes" id="UP001218218"/>
    </source>
</evidence>
<dbReference type="InterPro" id="IPR006995">
    <property type="entry name" value="ATP_synth_F0_jsu"/>
</dbReference>
<dbReference type="EMBL" id="JARIHO010000008">
    <property type="protein sequence ID" value="KAJ7356952.1"/>
    <property type="molecule type" value="Genomic_DNA"/>
</dbReference>
<accession>A0AAD7AFM3</accession>
<name>A0AAD7AFM3_9AGAR</name>
<reference evidence="1" key="1">
    <citation type="submission" date="2023-03" db="EMBL/GenBank/DDBJ databases">
        <title>Massive genome expansion in bonnet fungi (Mycena s.s.) driven by repeated elements and novel gene families across ecological guilds.</title>
        <authorList>
            <consortium name="Lawrence Berkeley National Laboratory"/>
            <person name="Harder C.B."/>
            <person name="Miyauchi S."/>
            <person name="Viragh M."/>
            <person name="Kuo A."/>
            <person name="Thoen E."/>
            <person name="Andreopoulos B."/>
            <person name="Lu D."/>
            <person name="Skrede I."/>
            <person name="Drula E."/>
            <person name="Henrissat B."/>
            <person name="Morin E."/>
            <person name="Kohler A."/>
            <person name="Barry K."/>
            <person name="LaButti K."/>
            <person name="Morin E."/>
            <person name="Salamov A."/>
            <person name="Lipzen A."/>
            <person name="Mereny Z."/>
            <person name="Hegedus B."/>
            <person name="Baldrian P."/>
            <person name="Stursova M."/>
            <person name="Weitz H."/>
            <person name="Taylor A."/>
            <person name="Grigoriev I.V."/>
            <person name="Nagy L.G."/>
            <person name="Martin F."/>
            <person name="Kauserud H."/>
        </authorList>
    </citation>
    <scope>NUCLEOTIDE SEQUENCE</scope>
    <source>
        <strain evidence="1">CBHHK002</strain>
    </source>
</reference>
<comment type="caution">
    <text evidence="1">The sequence shown here is derived from an EMBL/GenBank/DDBJ whole genome shotgun (WGS) entry which is preliminary data.</text>
</comment>
<keyword evidence="2" id="KW-1185">Reference proteome</keyword>
<dbReference type="Proteomes" id="UP001218218">
    <property type="component" value="Unassembled WGS sequence"/>
</dbReference>
<proteinExistence type="predicted"/>
<evidence type="ECO:0000313" key="1">
    <source>
        <dbReference type="EMBL" id="KAJ7356952.1"/>
    </source>
</evidence>
<dbReference type="PANTHER" id="PTHR28060:SF1">
    <property type="entry name" value="ATP SYNTHASE SUBUNIT J, MITOCHONDRIAL"/>
    <property type="match status" value="1"/>
</dbReference>
<sequence>MADTSKFYPLTIPLPLTRLYQILKPLWPFMVAASISLYGISKLQDSAVRSAEFAKDPRNPYAAQIAAENKGGH</sequence>
<dbReference type="Pfam" id="PF04911">
    <property type="entry name" value="ATP-synt_J"/>
    <property type="match status" value="1"/>
</dbReference>
<dbReference type="PANTHER" id="PTHR28060">
    <property type="entry name" value="ATP SYNTHASE SUBUNIT J, MITOCHONDRIAL"/>
    <property type="match status" value="1"/>
</dbReference>
<dbReference type="GO" id="GO:0045259">
    <property type="term" value="C:proton-transporting ATP synthase complex"/>
    <property type="evidence" value="ECO:0007669"/>
    <property type="project" value="InterPro"/>
</dbReference>